<dbReference type="AlphaFoldDB" id="A0AAW7ZAL9"/>
<sequence>MMVNIEKRQIINNNNLSSQAYFTSLLQEAYSCGLISDSEMEKIQLQCLNFLAYKCERYNNGESSSIKVDVAESIMKSNLYTIGTYLKSLPDTECAVNELQKGSITDIYQKGRKLVDNKVKAAKHFYKLNQSNKLITKNYTYNATLSDKGIGIFFKAYDPEYEAHEFPASIDYQLCNPVSDLVGVEFILQYLKNLYLENEFCSKFSAKDIHYLLCGYDESYQELLINIFEQVLTTALGCVLTHRNPEKLAISPKEIHDLYKDIAGYATHTLDLLIYQASEKLIEELNITSSSLRKYIDKSLPRITTNLVHAIKMNNLEKVFVSQINPDLEPKIMFSSGVKMDDSDYRKLIDELLLCRYSSDKLVLIKERVKSFDDLEDVLFDGQLNKEELPLVFEFLGDVEIAALINRHPFISDIQAVDLSEEEKALRLHLNEYIGQISLERQERIYKIMAAFPRESF</sequence>
<proteinExistence type="predicted"/>
<evidence type="ECO:0000313" key="2">
    <source>
        <dbReference type="Proteomes" id="UP001172911"/>
    </source>
</evidence>
<keyword evidence="2" id="KW-1185">Reference proteome</keyword>
<dbReference type="InterPro" id="IPR045751">
    <property type="entry name" value="DUF6179"/>
</dbReference>
<accession>A0AAW7ZAL9</accession>
<reference evidence="1" key="1">
    <citation type="journal article" date="2023" name="J. Hazard. Mater.">
        <title>Anaerobic biodegradation of pyrene and benzo[a]pyrene by a new sulfate-reducing Desulforamulus aquiferis strain DSA.</title>
        <authorList>
            <person name="Zhang Z."/>
            <person name="Sun J."/>
            <person name="Gong X."/>
            <person name="Wang C."/>
            <person name="Wang H."/>
        </authorList>
    </citation>
    <scope>NUCLEOTIDE SEQUENCE</scope>
    <source>
        <strain evidence="1">DSA</strain>
    </source>
</reference>
<reference evidence="1" key="2">
    <citation type="submission" date="2023-03" db="EMBL/GenBank/DDBJ databases">
        <authorList>
            <person name="Zhang Z."/>
        </authorList>
    </citation>
    <scope>NUCLEOTIDE SEQUENCE</scope>
    <source>
        <strain evidence="1">DSA</strain>
    </source>
</reference>
<dbReference type="Pfam" id="PF19677">
    <property type="entry name" value="DUF6179"/>
    <property type="match status" value="1"/>
</dbReference>
<gene>
    <name evidence="1" type="ORF">P6N53_01390</name>
</gene>
<name>A0AAW7ZAL9_9FIRM</name>
<dbReference type="RefSeq" id="WP_304540553.1">
    <property type="nucleotide sequence ID" value="NZ_JARPTC010000002.1"/>
</dbReference>
<dbReference type="EMBL" id="JARPTC010000002">
    <property type="protein sequence ID" value="MDO7785880.1"/>
    <property type="molecule type" value="Genomic_DNA"/>
</dbReference>
<protein>
    <submittedName>
        <fullName evidence="1">DUF6179 domain-containing protein</fullName>
    </submittedName>
</protein>
<evidence type="ECO:0000313" key="1">
    <source>
        <dbReference type="EMBL" id="MDO7785880.1"/>
    </source>
</evidence>
<comment type="caution">
    <text evidence="1">The sequence shown here is derived from an EMBL/GenBank/DDBJ whole genome shotgun (WGS) entry which is preliminary data.</text>
</comment>
<dbReference type="Proteomes" id="UP001172911">
    <property type="component" value="Unassembled WGS sequence"/>
</dbReference>
<organism evidence="1 2">
    <name type="scientific">Desulforamulus aquiferis</name>
    <dbReference type="NCBI Taxonomy" id="1397668"/>
    <lineage>
        <taxon>Bacteria</taxon>
        <taxon>Bacillati</taxon>
        <taxon>Bacillota</taxon>
        <taxon>Clostridia</taxon>
        <taxon>Eubacteriales</taxon>
        <taxon>Peptococcaceae</taxon>
        <taxon>Desulforamulus</taxon>
    </lineage>
</organism>